<keyword evidence="10" id="KW-1185">Reference proteome</keyword>
<keyword evidence="6 8" id="KW-1133">Transmembrane helix</keyword>
<protein>
    <recommendedName>
        <fullName evidence="8">Probable membrane transporter protein</fullName>
    </recommendedName>
</protein>
<feature type="transmembrane region" description="Helical" evidence="8">
    <location>
        <begin position="32"/>
        <end position="55"/>
    </location>
</feature>
<organism evidence="9 10">
    <name type="scientific">Nibribacter koreensis</name>
    <dbReference type="NCBI Taxonomy" id="1084519"/>
    <lineage>
        <taxon>Bacteria</taxon>
        <taxon>Pseudomonadati</taxon>
        <taxon>Bacteroidota</taxon>
        <taxon>Cytophagia</taxon>
        <taxon>Cytophagales</taxon>
        <taxon>Hymenobacteraceae</taxon>
        <taxon>Nibribacter</taxon>
    </lineage>
</organism>
<keyword evidence="7 8" id="KW-0472">Membrane</keyword>
<evidence type="ECO:0000256" key="7">
    <source>
        <dbReference type="ARBA" id="ARBA00023136"/>
    </source>
</evidence>
<dbReference type="InterPro" id="IPR002781">
    <property type="entry name" value="TM_pro_TauE-like"/>
</dbReference>
<feature type="transmembrane region" description="Helical" evidence="8">
    <location>
        <begin position="240"/>
        <end position="260"/>
    </location>
</feature>
<evidence type="ECO:0000256" key="5">
    <source>
        <dbReference type="ARBA" id="ARBA00022692"/>
    </source>
</evidence>
<evidence type="ECO:0000256" key="8">
    <source>
        <dbReference type="RuleBase" id="RU363041"/>
    </source>
</evidence>
<keyword evidence="3" id="KW-0813">Transport</keyword>
<gene>
    <name evidence="9" type="ORF">GCM10023183_37340</name>
</gene>
<keyword evidence="5 8" id="KW-0812">Transmembrane</keyword>
<name>A0ABP8G2T0_9BACT</name>
<comment type="caution">
    <text evidence="9">The sequence shown here is derived from an EMBL/GenBank/DDBJ whole genome shotgun (WGS) entry which is preliminary data.</text>
</comment>
<feature type="transmembrane region" description="Helical" evidence="8">
    <location>
        <begin position="76"/>
        <end position="96"/>
    </location>
</feature>
<dbReference type="PANTHER" id="PTHR30269:SF37">
    <property type="entry name" value="MEMBRANE TRANSPORTER PROTEIN"/>
    <property type="match status" value="1"/>
</dbReference>
<feature type="transmembrane region" description="Helical" evidence="8">
    <location>
        <begin position="7"/>
        <end position="26"/>
    </location>
</feature>
<comment type="similarity">
    <text evidence="2 8">Belongs to the 4-toluene sulfonate uptake permease (TSUP) (TC 2.A.102) family.</text>
</comment>
<evidence type="ECO:0000256" key="4">
    <source>
        <dbReference type="ARBA" id="ARBA00022475"/>
    </source>
</evidence>
<dbReference type="PANTHER" id="PTHR30269">
    <property type="entry name" value="TRANSMEMBRANE PROTEIN YFCA"/>
    <property type="match status" value="1"/>
</dbReference>
<comment type="subcellular location">
    <subcellularLocation>
        <location evidence="1 8">Cell membrane</location>
        <topology evidence="1 8">Multi-pass membrane protein</topology>
    </subcellularLocation>
</comment>
<evidence type="ECO:0000256" key="6">
    <source>
        <dbReference type="ARBA" id="ARBA00022989"/>
    </source>
</evidence>
<dbReference type="RefSeq" id="WP_345169693.1">
    <property type="nucleotide sequence ID" value="NZ_BAABGX010000003.1"/>
</dbReference>
<feature type="transmembrane region" description="Helical" evidence="8">
    <location>
        <begin position="210"/>
        <end position="228"/>
    </location>
</feature>
<dbReference type="EMBL" id="BAABGX010000003">
    <property type="protein sequence ID" value="GAA4316216.1"/>
    <property type="molecule type" value="Genomic_DNA"/>
</dbReference>
<evidence type="ECO:0000256" key="2">
    <source>
        <dbReference type="ARBA" id="ARBA00009142"/>
    </source>
</evidence>
<sequence length="261" mass="27996">MPAYADYFFICLTAFLASGLTFFSGFGLGTLLVPVFALFFPIEIAIALTAIVHFLNNLFKLVLIGRHADRGIILRFGIPSMLAAVLGAWLLSSLAVQPAWGQYSLNGHVFFLTPVKSIIAVLMVIFALFDLLPALRKLSFPPKFLPLGGALSGFFGGLSGNQGALRSAFLVKTGIPKEAFIATGVVIACLIDVSRLTVYSKNILAVQEQLDVWLLVAATLSAFLGAFLGSRLLQKVTIHFLQTLVGILLLLVALGLGLGWL</sequence>
<evidence type="ECO:0000256" key="3">
    <source>
        <dbReference type="ARBA" id="ARBA00022448"/>
    </source>
</evidence>
<proteinExistence type="inferred from homology"/>
<feature type="transmembrane region" description="Helical" evidence="8">
    <location>
        <begin position="108"/>
        <end position="132"/>
    </location>
</feature>
<evidence type="ECO:0000256" key="1">
    <source>
        <dbReference type="ARBA" id="ARBA00004651"/>
    </source>
</evidence>
<feature type="transmembrane region" description="Helical" evidence="8">
    <location>
        <begin position="180"/>
        <end position="198"/>
    </location>
</feature>
<accession>A0ABP8G2T0</accession>
<evidence type="ECO:0000313" key="9">
    <source>
        <dbReference type="EMBL" id="GAA4316216.1"/>
    </source>
</evidence>
<dbReference type="Proteomes" id="UP001501844">
    <property type="component" value="Unassembled WGS sequence"/>
</dbReference>
<feature type="transmembrane region" description="Helical" evidence="8">
    <location>
        <begin position="144"/>
        <end position="160"/>
    </location>
</feature>
<keyword evidence="4 8" id="KW-1003">Cell membrane</keyword>
<reference evidence="10" key="1">
    <citation type="journal article" date="2019" name="Int. J. Syst. Evol. Microbiol.">
        <title>The Global Catalogue of Microorganisms (GCM) 10K type strain sequencing project: providing services to taxonomists for standard genome sequencing and annotation.</title>
        <authorList>
            <consortium name="The Broad Institute Genomics Platform"/>
            <consortium name="The Broad Institute Genome Sequencing Center for Infectious Disease"/>
            <person name="Wu L."/>
            <person name="Ma J."/>
        </authorList>
    </citation>
    <scope>NUCLEOTIDE SEQUENCE [LARGE SCALE GENOMIC DNA]</scope>
    <source>
        <strain evidence="10">JCM 17917</strain>
    </source>
</reference>
<dbReference type="Pfam" id="PF01925">
    <property type="entry name" value="TauE"/>
    <property type="match status" value="1"/>
</dbReference>
<evidence type="ECO:0000313" key="10">
    <source>
        <dbReference type="Proteomes" id="UP001501844"/>
    </source>
</evidence>
<dbReference type="InterPro" id="IPR052017">
    <property type="entry name" value="TSUP"/>
</dbReference>